<comment type="caution">
    <text evidence="1">The sequence shown here is derived from an EMBL/GenBank/DDBJ whole genome shotgun (WGS) entry which is preliminary data.</text>
</comment>
<evidence type="ECO:0000313" key="1">
    <source>
        <dbReference type="EMBL" id="GMR44220.1"/>
    </source>
</evidence>
<evidence type="ECO:0000313" key="2">
    <source>
        <dbReference type="Proteomes" id="UP001328107"/>
    </source>
</evidence>
<organism evidence="1 2">
    <name type="scientific">Pristionchus mayeri</name>
    <dbReference type="NCBI Taxonomy" id="1317129"/>
    <lineage>
        <taxon>Eukaryota</taxon>
        <taxon>Metazoa</taxon>
        <taxon>Ecdysozoa</taxon>
        <taxon>Nematoda</taxon>
        <taxon>Chromadorea</taxon>
        <taxon>Rhabditida</taxon>
        <taxon>Rhabditina</taxon>
        <taxon>Diplogasteromorpha</taxon>
        <taxon>Diplogasteroidea</taxon>
        <taxon>Neodiplogasteridae</taxon>
        <taxon>Pristionchus</taxon>
    </lineage>
</organism>
<name>A0AAN4ZVB7_9BILA</name>
<dbReference type="EMBL" id="BTRK01000003">
    <property type="protein sequence ID" value="GMR44220.1"/>
    <property type="molecule type" value="Genomic_DNA"/>
</dbReference>
<accession>A0AAN4ZVB7</accession>
<dbReference type="InterPro" id="IPR038901">
    <property type="entry name" value="HEXDC-like"/>
</dbReference>
<gene>
    <name evidence="1" type="ORF">PMAYCL1PPCAC_14415</name>
</gene>
<keyword evidence="2" id="KW-1185">Reference proteome</keyword>
<reference evidence="2" key="1">
    <citation type="submission" date="2022-10" db="EMBL/GenBank/DDBJ databases">
        <title>Genome assembly of Pristionchus species.</title>
        <authorList>
            <person name="Yoshida K."/>
            <person name="Sommer R.J."/>
        </authorList>
    </citation>
    <scope>NUCLEOTIDE SEQUENCE [LARGE SCALE GENOMIC DNA]</scope>
    <source>
        <strain evidence="2">RS5460</strain>
    </source>
</reference>
<dbReference type="PANTHER" id="PTHR21040:SF11">
    <property type="entry name" value="BETA-N-ACETYLHEXOSAMINIDASE"/>
    <property type="match status" value="1"/>
</dbReference>
<dbReference type="GO" id="GO:0015929">
    <property type="term" value="F:hexosaminidase activity"/>
    <property type="evidence" value="ECO:0007669"/>
    <property type="project" value="InterPro"/>
</dbReference>
<dbReference type="AlphaFoldDB" id="A0AAN4ZVB7"/>
<dbReference type="PANTHER" id="PTHR21040">
    <property type="entry name" value="BCDNA.GH04120"/>
    <property type="match status" value="1"/>
</dbReference>
<feature type="non-terminal residue" evidence="1">
    <location>
        <position position="1"/>
    </location>
</feature>
<feature type="non-terminal residue" evidence="1">
    <location>
        <position position="121"/>
    </location>
</feature>
<dbReference type="Proteomes" id="UP001328107">
    <property type="component" value="Unassembled WGS sequence"/>
</dbReference>
<proteinExistence type="predicted"/>
<protein>
    <submittedName>
        <fullName evidence="1">Uncharacterized protein</fullName>
    </submittedName>
</protein>
<sequence length="121" mass="13459">SASQAFPRVWGSSAWKGADGPHRFHSNPLHYIRNHESWVGQFSRVWKDFEYVRGLIMSGWSRYDHLAILAETFPAGVPAFAMSMETMMEGIAMNGRFSSTNVALPCAPSIENGGYMHGCGF</sequence>